<dbReference type="Proteomes" id="UP001605036">
    <property type="component" value="Unassembled WGS sequence"/>
</dbReference>
<dbReference type="PANTHER" id="PTHR34599">
    <property type="entry name" value="PEROXIDASE-RELATED"/>
    <property type="match status" value="1"/>
</dbReference>
<dbReference type="SUPFAM" id="SSF48317">
    <property type="entry name" value="Acid phosphatase/Vanadium-dependent haloperoxidase"/>
    <property type="match status" value="1"/>
</dbReference>
<dbReference type="Gene3D" id="1.10.606.20">
    <property type="match status" value="1"/>
</dbReference>
<dbReference type="EMBL" id="JBHFFA010000002">
    <property type="protein sequence ID" value="KAL2642571.1"/>
    <property type="molecule type" value="Genomic_DNA"/>
</dbReference>
<dbReference type="PANTHER" id="PTHR34599:SF1">
    <property type="entry name" value="PHOSPHATIDIC ACID PHOSPHATASE TYPE 2_HALOPEROXIDASE DOMAIN-CONTAINING PROTEIN"/>
    <property type="match status" value="1"/>
</dbReference>
<dbReference type="CDD" id="cd03398">
    <property type="entry name" value="PAP2_haloperoxidase"/>
    <property type="match status" value="1"/>
</dbReference>
<feature type="chain" id="PRO_5044874856" description="Phosphatidic acid phosphatase type 2/haloperoxidase domain-containing protein" evidence="1">
    <location>
        <begin position="20"/>
        <end position="426"/>
    </location>
</feature>
<name>A0ABD1Z4I2_9MARC</name>
<evidence type="ECO:0000313" key="4">
    <source>
        <dbReference type="Proteomes" id="UP001605036"/>
    </source>
</evidence>
<reference evidence="3 4" key="1">
    <citation type="submission" date="2024-09" db="EMBL/GenBank/DDBJ databases">
        <title>Chromosome-scale assembly of Riccia fluitans.</title>
        <authorList>
            <person name="Paukszto L."/>
            <person name="Sawicki J."/>
            <person name="Karawczyk K."/>
            <person name="Piernik-Szablinska J."/>
            <person name="Szczecinska M."/>
            <person name="Mazdziarz M."/>
        </authorList>
    </citation>
    <scope>NUCLEOTIDE SEQUENCE [LARGE SCALE GENOMIC DNA]</scope>
    <source>
        <strain evidence="3">Rf_01</strain>
        <tissue evidence="3">Aerial parts of the thallus</tissue>
    </source>
</reference>
<sequence>MSIVRSVLLLALGAFLALSCTKSHVRVAATGIEGVDNVITQWNSVTQRVVRTLAIPNQIAGRVYTFVHLSQYLALQRVYEKKSFKSSHPEAAAHYAAHYVLSELFPWQQSTIFDGFIASKISGLNLTEKEDVVAEKIGVYVAAKFLTSRTKDGSQRWAKFQPYPENGPTGKYQFTVNQTYALYPQLATTQPEVIKAAEDFDTLGGPPAIPSSKYNSDYQTAATVGNANSPLQKPSLKDTARFWEDGGNTSGIVGHLFNVSVAVTGPNITVIETAKLFAKLSVSHFDGAIAGWYQKYKYLFWRPITALRQGDSAHDPLDTFDTYLRTPPHPEYPSTHSVNAGAWAAVLSKTLNISWSQKIPAFVVATEGYLLPNRTYTSLEEASTEVYLSRVYGGVHFPKAGSDGLHLGINVGEYVYDHFEEVYGDL</sequence>
<evidence type="ECO:0000256" key="1">
    <source>
        <dbReference type="SAM" id="SignalP"/>
    </source>
</evidence>
<dbReference type="InterPro" id="IPR000326">
    <property type="entry name" value="PAP2/HPO"/>
</dbReference>
<dbReference type="InterPro" id="IPR036938">
    <property type="entry name" value="PAP2/HPO_sf"/>
</dbReference>
<accession>A0ABD1Z4I2</accession>
<dbReference type="Pfam" id="PF01569">
    <property type="entry name" value="PAP2"/>
    <property type="match status" value="1"/>
</dbReference>
<proteinExistence type="predicted"/>
<evidence type="ECO:0000313" key="3">
    <source>
        <dbReference type="EMBL" id="KAL2642571.1"/>
    </source>
</evidence>
<dbReference type="PROSITE" id="PS51257">
    <property type="entry name" value="PROKAR_LIPOPROTEIN"/>
    <property type="match status" value="1"/>
</dbReference>
<feature type="domain" description="Phosphatidic acid phosphatase type 2/haloperoxidase" evidence="2">
    <location>
        <begin position="295"/>
        <end position="411"/>
    </location>
</feature>
<evidence type="ECO:0000259" key="2">
    <source>
        <dbReference type="Pfam" id="PF01569"/>
    </source>
</evidence>
<dbReference type="AlphaFoldDB" id="A0ABD1Z4I2"/>
<keyword evidence="4" id="KW-1185">Reference proteome</keyword>
<feature type="signal peptide" evidence="1">
    <location>
        <begin position="1"/>
        <end position="19"/>
    </location>
</feature>
<comment type="caution">
    <text evidence="3">The sequence shown here is derived from an EMBL/GenBank/DDBJ whole genome shotgun (WGS) entry which is preliminary data.</text>
</comment>
<organism evidence="3 4">
    <name type="scientific">Riccia fluitans</name>
    <dbReference type="NCBI Taxonomy" id="41844"/>
    <lineage>
        <taxon>Eukaryota</taxon>
        <taxon>Viridiplantae</taxon>
        <taxon>Streptophyta</taxon>
        <taxon>Embryophyta</taxon>
        <taxon>Marchantiophyta</taxon>
        <taxon>Marchantiopsida</taxon>
        <taxon>Marchantiidae</taxon>
        <taxon>Marchantiales</taxon>
        <taxon>Ricciaceae</taxon>
        <taxon>Riccia</taxon>
    </lineage>
</organism>
<keyword evidence="1" id="KW-0732">Signal</keyword>
<gene>
    <name evidence="3" type="ORF">R1flu_010158</name>
</gene>
<dbReference type="InterPro" id="IPR052559">
    <property type="entry name" value="V-haloperoxidase"/>
</dbReference>
<protein>
    <recommendedName>
        <fullName evidence="2">Phosphatidic acid phosphatase type 2/haloperoxidase domain-containing protein</fullName>
    </recommendedName>
</protein>